<sequence>MLPTPNYKLNALDVEKSVYPPSEDTFLLLDALEADKDELRELRPTISIEIGSGSGVVTAFLRQMLSDIPLFFSFCTDLNRQALKCTKRTGEMNSLDFSLVDTVQCDLLEAFNVDRLSGKIDLILFNPPYVPSTDEEIGPTTSECNEDSLYYAGGHNGRRVMERILSKVQDWLSPGGAFYLVALKENDVHDILRNYSNALKGTIALERRCGIEHLFVLKFIRRPDNSIE</sequence>
<comment type="function">
    <text evidence="9">Methyltransferase that can methylate proteins and, to a lower extent, arsenic. Catalytic subunit of a heterodimer with TRMT112, which monomethylates 'Lys-12' of histone H4 (H4K12me1), a modification present at the promoters of numerous genes encoding cell cycle regulators. Catalytic subunit of a heterodimer with TRMT112, which catalyzes N5-methylation of Glu residue of proteins with a Gly-Gln-Xaa-Xaa-Xaa-Arg motif. Methylates ETF1 on 'Gln-185'; ETF1 needs to be complexed to ERF3 in its GTP-bound form to be efficiently methylated. May also play a role in the modulation of arsenic-induced toxicity by mediating the conversion of monomethylarsonous acid (3+) into the less toxic dimethylarsonic acid. It however only plays a limited role in arsenic metabolism compared with AS3MT.</text>
</comment>
<name>A0AAD4N182_9BILA</name>
<dbReference type="InterPro" id="IPR029063">
    <property type="entry name" value="SAM-dependent_MTases_sf"/>
</dbReference>
<evidence type="ECO:0000313" key="18">
    <source>
        <dbReference type="EMBL" id="KAI1712152.1"/>
    </source>
</evidence>
<feature type="domain" description="Methyltransferase small" evidence="17">
    <location>
        <begin position="46"/>
        <end position="131"/>
    </location>
</feature>
<dbReference type="InterPro" id="IPR004557">
    <property type="entry name" value="PrmC-related"/>
</dbReference>
<evidence type="ECO:0000256" key="15">
    <source>
        <dbReference type="ARBA" id="ARBA00093624"/>
    </source>
</evidence>
<evidence type="ECO:0000256" key="2">
    <source>
        <dbReference type="ARBA" id="ARBA00006149"/>
    </source>
</evidence>
<evidence type="ECO:0000256" key="4">
    <source>
        <dbReference type="ARBA" id="ARBA00022679"/>
    </source>
</evidence>
<evidence type="ECO:0000256" key="8">
    <source>
        <dbReference type="ARBA" id="ARBA00050903"/>
    </source>
</evidence>
<keyword evidence="5" id="KW-0949">S-adenosyl-L-methionine</keyword>
<comment type="subunit">
    <text evidence="10">Heterodimer; heterodimerization with TRMT112 is required for S-adenosyl-L-methionine-binding.</text>
</comment>
<comment type="caution">
    <text evidence="18">The sequence shown here is derived from an EMBL/GenBank/DDBJ whole genome shotgun (WGS) entry which is preliminary data.</text>
</comment>
<dbReference type="InterPro" id="IPR007848">
    <property type="entry name" value="Small_mtfrase_dom"/>
</dbReference>
<dbReference type="GO" id="GO:0003676">
    <property type="term" value="F:nucleic acid binding"/>
    <property type="evidence" value="ECO:0007669"/>
    <property type="project" value="InterPro"/>
</dbReference>
<dbReference type="SUPFAM" id="SSF53335">
    <property type="entry name" value="S-adenosyl-L-methionine-dependent methyltransferases"/>
    <property type="match status" value="1"/>
</dbReference>
<dbReference type="GO" id="GO:0032259">
    <property type="term" value="P:methylation"/>
    <property type="evidence" value="ECO:0007669"/>
    <property type="project" value="UniProtKB-KW"/>
</dbReference>
<organism evidence="18 19">
    <name type="scientific">Ditylenchus destructor</name>
    <dbReference type="NCBI Taxonomy" id="166010"/>
    <lineage>
        <taxon>Eukaryota</taxon>
        <taxon>Metazoa</taxon>
        <taxon>Ecdysozoa</taxon>
        <taxon>Nematoda</taxon>
        <taxon>Chromadorea</taxon>
        <taxon>Rhabditida</taxon>
        <taxon>Tylenchina</taxon>
        <taxon>Tylenchomorpha</taxon>
        <taxon>Sphaerularioidea</taxon>
        <taxon>Anguinidae</taxon>
        <taxon>Anguininae</taxon>
        <taxon>Ditylenchus</taxon>
    </lineage>
</organism>
<dbReference type="PANTHER" id="PTHR45875:SF1">
    <property type="entry name" value="METHYLTRANSFERASE N6AMT1"/>
    <property type="match status" value="1"/>
</dbReference>
<evidence type="ECO:0000256" key="5">
    <source>
        <dbReference type="ARBA" id="ARBA00022691"/>
    </source>
</evidence>
<dbReference type="NCBIfam" id="TIGR00537">
    <property type="entry name" value="hemK_rel_arch"/>
    <property type="match status" value="1"/>
</dbReference>
<comment type="similarity">
    <text evidence="2">Belongs to the eukaryotic/archaeal PrmC-related family.</text>
</comment>
<comment type="subcellular location">
    <subcellularLocation>
        <location evidence="1">Nucleus</location>
    </subcellularLocation>
</comment>
<dbReference type="EMBL" id="JAKKPZ010000019">
    <property type="protein sequence ID" value="KAI1712152.1"/>
    <property type="molecule type" value="Genomic_DNA"/>
</dbReference>
<evidence type="ECO:0000256" key="14">
    <source>
        <dbReference type="ARBA" id="ARBA00083337"/>
    </source>
</evidence>
<comment type="catalytic activity">
    <reaction evidence="8">
        <text>methylarsonous acid + S-adenosyl-L-methionine = dimethylarsinate + S-adenosyl-L-homocysteine + 2 H(+)</text>
        <dbReference type="Rhea" id="RHEA:11684"/>
        <dbReference type="ChEBI" id="CHEBI:15378"/>
        <dbReference type="ChEBI" id="CHEBI:16223"/>
        <dbReference type="ChEBI" id="CHEBI:17826"/>
        <dbReference type="ChEBI" id="CHEBI:57856"/>
        <dbReference type="ChEBI" id="CHEBI:59789"/>
    </reaction>
</comment>
<evidence type="ECO:0000256" key="10">
    <source>
        <dbReference type="ARBA" id="ARBA00062344"/>
    </source>
</evidence>
<dbReference type="GO" id="GO:0005634">
    <property type="term" value="C:nucleus"/>
    <property type="evidence" value="ECO:0007669"/>
    <property type="project" value="UniProtKB-SubCell"/>
</dbReference>
<keyword evidence="4" id="KW-0808">Transferase</keyword>
<dbReference type="FunFam" id="3.40.50.150:FF:000077">
    <property type="entry name" value="HemK methyltransferase family member 2"/>
    <property type="match status" value="1"/>
</dbReference>
<evidence type="ECO:0000256" key="7">
    <source>
        <dbReference type="ARBA" id="ARBA00048619"/>
    </source>
</evidence>
<evidence type="ECO:0000313" key="19">
    <source>
        <dbReference type="Proteomes" id="UP001201812"/>
    </source>
</evidence>
<proteinExistence type="inferred from homology"/>
<evidence type="ECO:0000256" key="16">
    <source>
        <dbReference type="ARBA" id="ARBA00093667"/>
    </source>
</evidence>
<dbReference type="AlphaFoldDB" id="A0AAD4N182"/>
<reference evidence="18" key="1">
    <citation type="submission" date="2022-01" db="EMBL/GenBank/DDBJ databases">
        <title>Genome Sequence Resource for Two Populations of Ditylenchus destructor, the Migratory Endoparasitic Phytonematode.</title>
        <authorList>
            <person name="Zhang H."/>
            <person name="Lin R."/>
            <person name="Xie B."/>
        </authorList>
    </citation>
    <scope>NUCLEOTIDE SEQUENCE</scope>
    <source>
        <strain evidence="18">BazhouSP</strain>
    </source>
</reference>
<keyword evidence="3 18" id="KW-0489">Methyltransferase</keyword>
<accession>A0AAD4N182</accession>
<dbReference type="GO" id="GO:0036009">
    <property type="term" value="F:protein-glutamine N-methyltransferase activity"/>
    <property type="evidence" value="ECO:0007669"/>
    <property type="project" value="UniProtKB-ARBA"/>
</dbReference>
<evidence type="ECO:0000256" key="12">
    <source>
        <dbReference type="ARBA" id="ARBA00076540"/>
    </source>
</evidence>
<protein>
    <recommendedName>
        <fullName evidence="15">Methyltransferase HEMK2</fullName>
    </recommendedName>
    <alternativeName>
        <fullName evidence="14">HemK methyltransferase family member 2</fullName>
    </alternativeName>
    <alternativeName>
        <fullName evidence="12">Lysine N-methyltransferase 9</fullName>
    </alternativeName>
    <alternativeName>
        <fullName evidence="11">Methylarsonite methyltransferase N6AMT1</fullName>
    </alternativeName>
    <alternativeName>
        <fullName evidence="16">Methyltransferase N6AMT1</fullName>
    </alternativeName>
    <alternativeName>
        <fullName evidence="13">Protein N(5)-glutamine methyltransferase</fullName>
    </alternativeName>
</protein>
<dbReference type="InterPro" id="IPR002052">
    <property type="entry name" value="DNA_methylase_N6_adenine_CS"/>
</dbReference>
<evidence type="ECO:0000256" key="11">
    <source>
        <dbReference type="ARBA" id="ARBA00075330"/>
    </source>
</evidence>
<keyword evidence="6" id="KW-0539">Nucleus</keyword>
<evidence type="ECO:0000256" key="3">
    <source>
        <dbReference type="ARBA" id="ARBA00022603"/>
    </source>
</evidence>
<evidence type="ECO:0000256" key="1">
    <source>
        <dbReference type="ARBA" id="ARBA00004123"/>
    </source>
</evidence>
<keyword evidence="19" id="KW-1185">Reference proteome</keyword>
<evidence type="ECO:0000256" key="6">
    <source>
        <dbReference type="ARBA" id="ARBA00023242"/>
    </source>
</evidence>
<dbReference type="PROSITE" id="PS00092">
    <property type="entry name" value="N6_MTASE"/>
    <property type="match status" value="1"/>
</dbReference>
<comment type="catalytic activity">
    <reaction evidence="7">
        <text>L-lysyl-[histone] + S-adenosyl-L-methionine = N(6)-methyl-L-lysyl-[histone] + S-adenosyl-L-homocysteine + H(+)</text>
        <dbReference type="Rhea" id="RHEA:10024"/>
        <dbReference type="Rhea" id="RHEA-COMP:9845"/>
        <dbReference type="Rhea" id="RHEA-COMP:9846"/>
        <dbReference type="ChEBI" id="CHEBI:15378"/>
        <dbReference type="ChEBI" id="CHEBI:29969"/>
        <dbReference type="ChEBI" id="CHEBI:57856"/>
        <dbReference type="ChEBI" id="CHEBI:59789"/>
        <dbReference type="ChEBI" id="CHEBI:61929"/>
    </reaction>
    <physiologicalReaction direction="left-to-right" evidence="7">
        <dbReference type="Rhea" id="RHEA:10025"/>
    </physiologicalReaction>
</comment>
<dbReference type="Pfam" id="PF05175">
    <property type="entry name" value="MTS"/>
    <property type="match status" value="1"/>
</dbReference>
<gene>
    <name evidence="18" type="ORF">DdX_09694</name>
</gene>
<evidence type="ECO:0000256" key="9">
    <source>
        <dbReference type="ARBA" id="ARBA00053180"/>
    </source>
</evidence>
<dbReference type="Proteomes" id="UP001201812">
    <property type="component" value="Unassembled WGS sequence"/>
</dbReference>
<dbReference type="Gene3D" id="3.40.50.150">
    <property type="entry name" value="Vaccinia Virus protein VP39"/>
    <property type="match status" value="1"/>
</dbReference>
<dbReference type="PANTHER" id="PTHR45875">
    <property type="entry name" value="METHYLTRANSFERASE N6AMT1"/>
    <property type="match status" value="1"/>
</dbReference>
<dbReference type="InterPro" id="IPR052190">
    <property type="entry name" value="Euk-Arch_PrmC-MTase"/>
</dbReference>
<dbReference type="GO" id="GO:0035657">
    <property type="term" value="C:eRF1 methyltransferase complex"/>
    <property type="evidence" value="ECO:0007669"/>
    <property type="project" value="TreeGrafter"/>
</dbReference>
<evidence type="ECO:0000259" key="17">
    <source>
        <dbReference type="Pfam" id="PF05175"/>
    </source>
</evidence>
<evidence type="ECO:0000256" key="13">
    <source>
        <dbReference type="ARBA" id="ARBA00080992"/>
    </source>
</evidence>